<dbReference type="Proteomes" id="UP000319296">
    <property type="component" value="Unassembled WGS sequence"/>
</dbReference>
<dbReference type="AlphaFoldDB" id="A0A519BNC3"/>
<proteinExistence type="predicted"/>
<gene>
    <name evidence="1" type="ORF">EVG15_04035</name>
</gene>
<protein>
    <submittedName>
        <fullName evidence="1">Uncharacterized protein</fullName>
    </submittedName>
</protein>
<dbReference type="InterPro" id="IPR045397">
    <property type="entry name" value="TumE-like"/>
</dbReference>
<accession>A0A519BNC3</accession>
<dbReference type="EMBL" id="SGBB01000005">
    <property type="protein sequence ID" value="RZD18761.1"/>
    <property type="molecule type" value="Genomic_DNA"/>
</dbReference>
<sequence>MKAKLLFHRKNIEPNGDIAEMKIWQVQDSKDKPHGLKYSLVYIQNGKRIIGFDNAEGKGDHKHYKGKEYTYDFKSIDNLIKDFYSMIEKMRGDNL</sequence>
<comment type="caution">
    <text evidence="1">The sequence shown here is derived from an EMBL/GenBank/DDBJ whole genome shotgun (WGS) entry which is preliminary data.</text>
</comment>
<evidence type="ECO:0000313" key="2">
    <source>
        <dbReference type="Proteomes" id="UP000319296"/>
    </source>
</evidence>
<dbReference type="Pfam" id="PF20126">
    <property type="entry name" value="TumE"/>
    <property type="match status" value="1"/>
</dbReference>
<name>A0A519BNC3_9DELT</name>
<organism evidence="1 2">
    <name type="scientific">Candidatus Acididesulfobacter diazotrophicus</name>
    <dbReference type="NCBI Taxonomy" id="2597226"/>
    <lineage>
        <taxon>Bacteria</taxon>
        <taxon>Deltaproteobacteria</taxon>
        <taxon>Candidatus Acidulodesulfobacterales</taxon>
        <taxon>Candidatus Acididesulfobacter</taxon>
    </lineage>
</organism>
<evidence type="ECO:0000313" key="1">
    <source>
        <dbReference type="EMBL" id="RZD18761.1"/>
    </source>
</evidence>
<reference evidence="1 2" key="1">
    <citation type="journal article" date="2019" name="ISME J.">
        <title>Insights into ecological role of a new deltaproteobacterial order Candidatus Acidulodesulfobacterales by metagenomics and metatranscriptomics.</title>
        <authorList>
            <person name="Tan S."/>
            <person name="Liu J."/>
            <person name="Fang Y."/>
            <person name="Hedlund B.P."/>
            <person name="Lian Z.H."/>
            <person name="Huang L.Y."/>
            <person name="Li J.T."/>
            <person name="Huang L.N."/>
            <person name="Li W.J."/>
            <person name="Jiang H.C."/>
            <person name="Dong H.L."/>
            <person name="Shu W.S."/>
        </authorList>
    </citation>
    <scope>NUCLEOTIDE SEQUENCE [LARGE SCALE GENOMIC DNA]</scope>
    <source>
        <strain evidence="1">AP1</strain>
    </source>
</reference>